<keyword evidence="4" id="KW-1185">Reference proteome</keyword>
<proteinExistence type="predicted"/>
<feature type="domain" description="Flavodoxin-like" evidence="2">
    <location>
        <begin position="52"/>
        <end position="200"/>
    </location>
</feature>
<dbReference type="Proteomes" id="UP000277811">
    <property type="component" value="Unassembled WGS sequence"/>
</dbReference>
<feature type="signal peptide" evidence="1">
    <location>
        <begin position="1"/>
        <end position="18"/>
    </location>
</feature>
<evidence type="ECO:0000313" key="4">
    <source>
        <dbReference type="Proteomes" id="UP000277811"/>
    </source>
</evidence>
<dbReference type="EMBL" id="UPPP01000094">
    <property type="protein sequence ID" value="VBB08632.1"/>
    <property type="molecule type" value="Genomic_DNA"/>
</dbReference>
<dbReference type="GO" id="GO:0016651">
    <property type="term" value="F:oxidoreductase activity, acting on NAD(P)H"/>
    <property type="evidence" value="ECO:0007669"/>
    <property type="project" value="UniProtKB-ARBA"/>
</dbReference>
<dbReference type="PANTHER" id="PTHR39201:SF1">
    <property type="entry name" value="FLAVODOXIN-LIKE DOMAIN-CONTAINING PROTEIN"/>
    <property type="match status" value="1"/>
</dbReference>
<name>A0A498REV1_9FIRM</name>
<dbReference type="Gene3D" id="3.40.50.360">
    <property type="match status" value="1"/>
</dbReference>
<reference evidence="3 4" key="1">
    <citation type="submission" date="2018-06" db="EMBL/GenBank/DDBJ databases">
        <authorList>
            <person name="Strepis N."/>
        </authorList>
    </citation>
    <scope>NUCLEOTIDE SEQUENCE [LARGE SCALE GENOMIC DNA]</scope>
    <source>
        <strain evidence="3">LUCI</strain>
    </source>
</reference>
<dbReference type="PANTHER" id="PTHR39201">
    <property type="entry name" value="EXPORTED PROTEIN-RELATED"/>
    <property type="match status" value="1"/>
</dbReference>
<evidence type="ECO:0000259" key="2">
    <source>
        <dbReference type="Pfam" id="PF12682"/>
    </source>
</evidence>
<dbReference type="Pfam" id="PF12682">
    <property type="entry name" value="Flavodoxin_4"/>
    <property type="match status" value="1"/>
</dbReference>
<evidence type="ECO:0000256" key="1">
    <source>
        <dbReference type="SAM" id="SignalP"/>
    </source>
</evidence>
<sequence>MLSLVVLMLSAACGSTMGNSSSFSNQKVSTATQASSAGSAQAVTPEKVQGKKILVAYFSRTGDNYAVGNISKGNTHIVADMIAEATGADTFEMKTVKPYPENYRECTEVAKKELADNVRPELTTKVENMQDYDVIFLGYPIWWSDMPMAIYSFMESYDFKGKTIIPFCTSAGDVLTGKESSIPNYAKGAKILPGLGIEGKRAQEKPDSVRPEVQQWLAKLGFAK</sequence>
<dbReference type="GO" id="GO:0010181">
    <property type="term" value="F:FMN binding"/>
    <property type="evidence" value="ECO:0007669"/>
    <property type="project" value="InterPro"/>
</dbReference>
<feature type="chain" id="PRO_5039049903" evidence="1">
    <location>
        <begin position="19"/>
        <end position="224"/>
    </location>
</feature>
<gene>
    <name evidence="3" type="ORF">LUCI_3910</name>
</gene>
<evidence type="ECO:0000313" key="3">
    <source>
        <dbReference type="EMBL" id="VBB08632.1"/>
    </source>
</evidence>
<protein>
    <submittedName>
        <fullName evidence="3">Flavodoxin/nitric oxide synthase</fullName>
    </submittedName>
</protein>
<accession>A0A498REV1</accession>
<keyword evidence="1" id="KW-0732">Signal</keyword>
<dbReference type="InterPro" id="IPR029039">
    <property type="entry name" value="Flavoprotein-like_sf"/>
</dbReference>
<dbReference type="InterPro" id="IPR008254">
    <property type="entry name" value="Flavodoxin/NO_synth"/>
</dbReference>
<dbReference type="AlphaFoldDB" id="A0A498REV1"/>
<dbReference type="SUPFAM" id="SSF52218">
    <property type="entry name" value="Flavoproteins"/>
    <property type="match status" value="1"/>
</dbReference>
<organism evidence="3 4">
    <name type="scientific">Lucifera butyrica</name>
    <dbReference type="NCBI Taxonomy" id="1351585"/>
    <lineage>
        <taxon>Bacteria</taxon>
        <taxon>Bacillati</taxon>
        <taxon>Bacillota</taxon>
        <taxon>Negativicutes</taxon>
        <taxon>Veillonellales</taxon>
        <taxon>Veillonellaceae</taxon>
        <taxon>Lucifera</taxon>
    </lineage>
</organism>